<dbReference type="EMBL" id="GG666505">
    <property type="protein sequence ID" value="EEN61330.1"/>
    <property type="molecule type" value="Genomic_DNA"/>
</dbReference>
<name>C3YE22_BRAFL</name>
<organism>
    <name type="scientific">Branchiostoma floridae</name>
    <name type="common">Florida lancelet</name>
    <name type="synonym">Amphioxus</name>
    <dbReference type="NCBI Taxonomy" id="7739"/>
    <lineage>
        <taxon>Eukaryota</taxon>
        <taxon>Metazoa</taxon>
        <taxon>Chordata</taxon>
        <taxon>Cephalochordata</taxon>
        <taxon>Leptocardii</taxon>
        <taxon>Amphioxiformes</taxon>
        <taxon>Branchiostomatidae</taxon>
        <taxon>Branchiostoma</taxon>
    </lineage>
</organism>
<dbReference type="InParanoid" id="C3YE22"/>
<evidence type="ECO:0000313" key="2">
    <source>
        <dbReference type="EMBL" id="EEN61330.1"/>
    </source>
</evidence>
<reference evidence="2" key="1">
    <citation type="journal article" date="2008" name="Nature">
        <title>The amphioxus genome and the evolution of the chordate karyotype.</title>
        <authorList>
            <consortium name="US DOE Joint Genome Institute (JGI-PGF)"/>
            <person name="Putnam N.H."/>
            <person name="Butts T."/>
            <person name="Ferrier D.E.K."/>
            <person name="Furlong R.F."/>
            <person name="Hellsten U."/>
            <person name="Kawashima T."/>
            <person name="Robinson-Rechavi M."/>
            <person name="Shoguchi E."/>
            <person name="Terry A."/>
            <person name="Yu J.-K."/>
            <person name="Benito-Gutierrez E.L."/>
            <person name="Dubchak I."/>
            <person name="Garcia-Fernandez J."/>
            <person name="Gibson-Brown J.J."/>
            <person name="Grigoriev I.V."/>
            <person name="Horton A.C."/>
            <person name="de Jong P.J."/>
            <person name="Jurka J."/>
            <person name="Kapitonov V.V."/>
            <person name="Kohara Y."/>
            <person name="Kuroki Y."/>
            <person name="Lindquist E."/>
            <person name="Lucas S."/>
            <person name="Osoegawa K."/>
            <person name="Pennacchio L.A."/>
            <person name="Salamov A.A."/>
            <person name="Satou Y."/>
            <person name="Sauka-Spengler T."/>
            <person name="Schmutz J."/>
            <person name="Shin-I T."/>
            <person name="Toyoda A."/>
            <person name="Bronner-Fraser M."/>
            <person name="Fujiyama A."/>
            <person name="Holland L.Z."/>
            <person name="Holland P.W.H."/>
            <person name="Satoh N."/>
            <person name="Rokhsar D.S."/>
        </authorList>
    </citation>
    <scope>NUCLEOTIDE SEQUENCE [LARGE SCALE GENOMIC DNA]</scope>
    <source>
        <strain evidence="2">S238N-H82</strain>
        <tissue evidence="2">Testes</tissue>
    </source>
</reference>
<proteinExistence type="predicted"/>
<dbReference type="AlphaFoldDB" id="C3YE22"/>
<evidence type="ECO:0000256" key="1">
    <source>
        <dbReference type="SAM" id="MobiDB-lite"/>
    </source>
</evidence>
<protein>
    <submittedName>
        <fullName evidence="2">Uncharacterized protein</fullName>
    </submittedName>
</protein>
<feature type="region of interest" description="Disordered" evidence="1">
    <location>
        <begin position="1"/>
        <end position="31"/>
    </location>
</feature>
<gene>
    <name evidence="2" type="ORF">BRAFLDRAFT_89037</name>
</gene>
<accession>C3YE22</accession>
<sequence>MSRKEVNTEDPTGAEYDTIGRWSSPVDPRGDAIFTPATSVGTAGQRARSATGITNSGAMATTDTALTLYLQNTEEESPYQTLNPNTMESNTYTSLDIRNQKAKNDSTYTSLRPKGTAFYQNMAFVGDQGAIRAEASRRTTAARDAARSGGRTRRVEDAIEMDHVYLDLNA</sequence>